<dbReference type="RefSeq" id="WP_073089213.1">
    <property type="nucleotide sequence ID" value="NZ_FQWY01000004.1"/>
</dbReference>
<evidence type="ECO:0000313" key="18">
    <source>
        <dbReference type="EMBL" id="SHG47870.1"/>
    </source>
</evidence>
<evidence type="ECO:0000256" key="3">
    <source>
        <dbReference type="ARBA" id="ARBA00011209"/>
    </source>
</evidence>
<evidence type="ECO:0000259" key="17">
    <source>
        <dbReference type="PROSITE" id="PS51483"/>
    </source>
</evidence>
<keyword evidence="4 15" id="KW-0963">Cytoplasm</keyword>
<dbReference type="FunFam" id="3.30.56.10:FF:000001">
    <property type="entry name" value="Phenylalanine--tRNA ligase beta subunit"/>
    <property type="match status" value="1"/>
</dbReference>
<dbReference type="HAMAP" id="MF_00283">
    <property type="entry name" value="Phe_tRNA_synth_beta1"/>
    <property type="match status" value="1"/>
</dbReference>
<dbReference type="SMART" id="SM00873">
    <property type="entry name" value="B3_4"/>
    <property type="match status" value="1"/>
</dbReference>
<dbReference type="Gene3D" id="3.30.930.10">
    <property type="entry name" value="Bira Bifunctional Protein, Domain 2"/>
    <property type="match status" value="1"/>
</dbReference>
<evidence type="ECO:0000256" key="9">
    <source>
        <dbReference type="ARBA" id="ARBA00022840"/>
    </source>
</evidence>
<dbReference type="STRING" id="1123382.SAMN02745221_00292"/>
<dbReference type="CDD" id="cd00769">
    <property type="entry name" value="PheRS_beta_core"/>
    <property type="match status" value="1"/>
</dbReference>
<keyword evidence="10 15" id="KW-0460">Magnesium</keyword>
<dbReference type="Pfam" id="PF03484">
    <property type="entry name" value="B5"/>
    <property type="match status" value="1"/>
</dbReference>
<comment type="cofactor">
    <cofactor evidence="15">
        <name>Mg(2+)</name>
        <dbReference type="ChEBI" id="CHEBI:18420"/>
    </cofactor>
    <text evidence="15">Binds 2 magnesium ions per tetramer.</text>
</comment>
<accession>A0A1M5K5L7</accession>
<dbReference type="SUPFAM" id="SSF56037">
    <property type="entry name" value="PheT/TilS domain"/>
    <property type="match status" value="1"/>
</dbReference>
<evidence type="ECO:0000256" key="7">
    <source>
        <dbReference type="ARBA" id="ARBA00022723"/>
    </source>
</evidence>
<dbReference type="Gene3D" id="3.50.40.10">
    <property type="entry name" value="Phenylalanyl-trna Synthetase, Chain B, domain 3"/>
    <property type="match status" value="1"/>
</dbReference>
<dbReference type="InterPro" id="IPR005121">
    <property type="entry name" value="Fdx_antiC-bd"/>
</dbReference>
<evidence type="ECO:0000313" key="19">
    <source>
        <dbReference type="Proteomes" id="UP000242329"/>
    </source>
</evidence>
<comment type="similarity">
    <text evidence="2 15">Belongs to the phenylalanyl-tRNA synthetase beta subunit family. Type 1 subfamily.</text>
</comment>
<evidence type="ECO:0000256" key="2">
    <source>
        <dbReference type="ARBA" id="ARBA00008653"/>
    </source>
</evidence>
<dbReference type="GO" id="GO:0000049">
    <property type="term" value="F:tRNA binding"/>
    <property type="evidence" value="ECO:0007669"/>
    <property type="project" value="UniProtKB-KW"/>
</dbReference>
<dbReference type="InterPro" id="IPR005146">
    <property type="entry name" value="B3/B4_tRNA-bd"/>
</dbReference>
<dbReference type="SUPFAM" id="SSF46955">
    <property type="entry name" value="Putative DNA-binding domain"/>
    <property type="match status" value="2"/>
</dbReference>
<feature type="domain" description="B5" evidence="17">
    <location>
        <begin position="288"/>
        <end position="363"/>
    </location>
</feature>
<dbReference type="InterPro" id="IPR009061">
    <property type="entry name" value="DNA-bd_dom_put_sf"/>
</dbReference>
<dbReference type="PANTHER" id="PTHR10947">
    <property type="entry name" value="PHENYLALANYL-TRNA SYNTHETASE BETA CHAIN AND LEUCINE-RICH REPEAT-CONTAINING PROTEIN 47"/>
    <property type="match status" value="1"/>
</dbReference>
<feature type="binding site" evidence="15">
    <location>
        <position position="341"/>
    </location>
    <ligand>
        <name>Mg(2+)</name>
        <dbReference type="ChEBI" id="CHEBI:18420"/>
        <note>shared with alpha subunit</note>
    </ligand>
</feature>
<feature type="binding site" evidence="15">
    <location>
        <position position="351"/>
    </location>
    <ligand>
        <name>Mg(2+)</name>
        <dbReference type="ChEBI" id="CHEBI:18420"/>
        <note>shared with alpha subunit</note>
    </ligand>
</feature>
<keyword evidence="8 15" id="KW-0547">Nucleotide-binding</keyword>
<evidence type="ECO:0000256" key="6">
    <source>
        <dbReference type="ARBA" id="ARBA00022598"/>
    </source>
</evidence>
<evidence type="ECO:0000256" key="10">
    <source>
        <dbReference type="ARBA" id="ARBA00022842"/>
    </source>
</evidence>
<dbReference type="InterPro" id="IPR036690">
    <property type="entry name" value="Fdx_antiC-bd_sf"/>
</dbReference>
<evidence type="ECO:0000256" key="11">
    <source>
        <dbReference type="ARBA" id="ARBA00022884"/>
    </source>
</evidence>
<keyword evidence="12 15" id="KW-0648">Protein biosynthesis</keyword>
<dbReference type="EC" id="6.1.1.20" evidence="15"/>
<keyword evidence="19" id="KW-1185">Reference proteome</keyword>
<gene>
    <name evidence="15" type="primary">pheT</name>
    <name evidence="18" type="ORF">SAMN02745221_00292</name>
</gene>
<evidence type="ECO:0000256" key="1">
    <source>
        <dbReference type="ARBA" id="ARBA00004496"/>
    </source>
</evidence>
<dbReference type="PROSITE" id="PS51447">
    <property type="entry name" value="FDX_ACB"/>
    <property type="match status" value="1"/>
</dbReference>
<evidence type="ECO:0000256" key="12">
    <source>
        <dbReference type="ARBA" id="ARBA00022917"/>
    </source>
</evidence>
<dbReference type="GO" id="GO:0000287">
    <property type="term" value="F:magnesium ion binding"/>
    <property type="evidence" value="ECO:0007669"/>
    <property type="project" value="UniProtKB-UniRule"/>
</dbReference>
<dbReference type="GO" id="GO:0004826">
    <property type="term" value="F:phenylalanine-tRNA ligase activity"/>
    <property type="evidence" value="ECO:0007669"/>
    <property type="project" value="UniProtKB-UniRule"/>
</dbReference>
<feature type="binding site" evidence="15">
    <location>
        <position position="347"/>
    </location>
    <ligand>
        <name>Mg(2+)</name>
        <dbReference type="ChEBI" id="CHEBI:18420"/>
        <note>shared with alpha subunit</note>
    </ligand>
</feature>
<dbReference type="SMART" id="SM00896">
    <property type="entry name" value="FDX-ACB"/>
    <property type="match status" value="1"/>
</dbReference>
<dbReference type="FunFam" id="3.30.930.10:FF:000022">
    <property type="entry name" value="Phenylalanine--tRNA ligase beta subunit"/>
    <property type="match status" value="1"/>
</dbReference>
<evidence type="ECO:0000256" key="15">
    <source>
        <dbReference type="HAMAP-Rule" id="MF_00283"/>
    </source>
</evidence>
<keyword evidence="5" id="KW-0820">tRNA-binding</keyword>
<dbReference type="InterPro" id="IPR004532">
    <property type="entry name" value="Phe-tRNA-ligase_IIc_bsu_bact"/>
</dbReference>
<dbReference type="InterPro" id="IPR041616">
    <property type="entry name" value="PheRS_beta_core"/>
</dbReference>
<dbReference type="GO" id="GO:0140096">
    <property type="term" value="F:catalytic activity, acting on a protein"/>
    <property type="evidence" value="ECO:0007669"/>
    <property type="project" value="UniProtKB-ARBA"/>
</dbReference>
<proteinExistence type="inferred from homology"/>
<dbReference type="PANTHER" id="PTHR10947:SF0">
    <property type="entry name" value="PHENYLALANINE--TRNA LIGASE BETA SUBUNIT"/>
    <property type="match status" value="1"/>
</dbReference>
<comment type="catalytic activity">
    <reaction evidence="14 15">
        <text>tRNA(Phe) + L-phenylalanine + ATP = L-phenylalanyl-tRNA(Phe) + AMP + diphosphate + H(+)</text>
        <dbReference type="Rhea" id="RHEA:19413"/>
        <dbReference type="Rhea" id="RHEA-COMP:9668"/>
        <dbReference type="Rhea" id="RHEA-COMP:9699"/>
        <dbReference type="ChEBI" id="CHEBI:15378"/>
        <dbReference type="ChEBI" id="CHEBI:30616"/>
        <dbReference type="ChEBI" id="CHEBI:33019"/>
        <dbReference type="ChEBI" id="CHEBI:58095"/>
        <dbReference type="ChEBI" id="CHEBI:78442"/>
        <dbReference type="ChEBI" id="CHEBI:78531"/>
        <dbReference type="ChEBI" id="CHEBI:456215"/>
        <dbReference type="EC" id="6.1.1.20"/>
    </reaction>
</comment>
<dbReference type="FunFam" id="3.50.40.10:FF:000001">
    <property type="entry name" value="Phenylalanine--tRNA ligase beta subunit"/>
    <property type="match status" value="1"/>
</dbReference>
<comment type="subcellular location">
    <subcellularLocation>
        <location evidence="1 15">Cytoplasm</location>
    </subcellularLocation>
</comment>
<dbReference type="PROSITE" id="PS51483">
    <property type="entry name" value="B5"/>
    <property type="match status" value="1"/>
</dbReference>
<keyword evidence="7 15" id="KW-0479">Metal-binding</keyword>
<dbReference type="Pfam" id="PF03483">
    <property type="entry name" value="B3_4"/>
    <property type="match status" value="1"/>
</dbReference>
<dbReference type="EMBL" id="FQWY01000004">
    <property type="protein sequence ID" value="SHG47870.1"/>
    <property type="molecule type" value="Genomic_DNA"/>
</dbReference>
<evidence type="ECO:0000256" key="13">
    <source>
        <dbReference type="ARBA" id="ARBA00023146"/>
    </source>
</evidence>
<dbReference type="GO" id="GO:0006432">
    <property type="term" value="P:phenylalanyl-tRNA aminoacylation"/>
    <property type="evidence" value="ECO:0007669"/>
    <property type="project" value="UniProtKB-UniRule"/>
</dbReference>
<dbReference type="Pfam" id="PF03147">
    <property type="entry name" value="FDX-ACB"/>
    <property type="match status" value="1"/>
</dbReference>
<dbReference type="GO" id="GO:0009328">
    <property type="term" value="C:phenylalanine-tRNA ligase complex"/>
    <property type="evidence" value="ECO:0007669"/>
    <property type="project" value="TreeGrafter"/>
</dbReference>
<dbReference type="InterPro" id="IPR045060">
    <property type="entry name" value="Phe-tRNA-ligase_IIc_bsu"/>
</dbReference>
<evidence type="ECO:0000256" key="14">
    <source>
        <dbReference type="ARBA" id="ARBA00049255"/>
    </source>
</evidence>
<keyword evidence="9 15" id="KW-0067">ATP-binding</keyword>
<dbReference type="SMART" id="SM00874">
    <property type="entry name" value="B5"/>
    <property type="match status" value="1"/>
</dbReference>
<feature type="domain" description="FDX-ACB" evidence="16">
    <location>
        <begin position="590"/>
        <end position="683"/>
    </location>
</feature>
<keyword evidence="6 15" id="KW-0436">Ligase</keyword>
<dbReference type="FunFam" id="3.30.70.380:FF:000001">
    <property type="entry name" value="Phenylalanine--tRNA ligase beta subunit"/>
    <property type="match status" value="1"/>
</dbReference>
<dbReference type="Gene3D" id="3.30.70.380">
    <property type="entry name" value="Ferrodoxin-fold anticodon-binding domain"/>
    <property type="match status" value="1"/>
</dbReference>
<evidence type="ECO:0000256" key="4">
    <source>
        <dbReference type="ARBA" id="ARBA00022490"/>
    </source>
</evidence>
<dbReference type="GO" id="GO:0016740">
    <property type="term" value="F:transferase activity"/>
    <property type="evidence" value="ECO:0007669"/>
    <property type="project" value="UniProtKB-ARBA"/>
</dbReference>
<dbReference type="InterPro" id="IPR045864">
    <property type="entry name" value="aa-tRNA-synth_II/BPL/LPL"/>
</dbReference>
<keyword evidence="13 15" id="KW-0030">Aminoacyl-tRNA synthetase</keyword>
<dbReference type="NCBIfam" id="TIGR00472">
    <property type="entry name" value="pheT_bact"/>
    <property type="match status" value="1"/>
</dbReference>
<dbReference type="Gene3D" id="3.30.56.10">
    <property type="match status" value="2"/>
</dbReference>
<dbReference type="AlphaFoldDB" id="A0A1M5K5L7"/>
<organism evidence="18 19">
    <name type="scientific">Thermosyntropha lipolytica DSM 11003</name>
    <dbReference type="NCBI Taxonomy" id="1123382"/>
    <lineage>
        <taxon>Bacteria</taxon>
        <taxon>Bacillati</taxon>
        <taxon>Bacillota</taxon>
        <taxon>Clostridia</taxon>
        <taxon>Eubacteriales</taxon>
        <taxon>Syntrophomonadaceae</taxon>
        <taxon>Thermosyntropha</taxon>
    </lineage>
</organism>
<comment type="subunit">
    <text evidence="3 15">Tetramer of two alpha and two beta subunits.</text>
</comment>
<dbReference type="InterPro" id="IPR020825">
    <property type="entry name" value="Phe-tRNA_synthase-like_B3/B4"/>
</dbReference>
<sequence>MGVAIKWLKEYVDFNLTAEDLAHKLTMAGIAVEGLEKTEDDAILELELTPNRGDCLGMINLAREVAALTGSQVRIPKIDIRENEEDVNDYIKVNIEEPHLCLRYAARVIKNVKIEPSPAWMQKRLMQAGIRPINNVVDITNYVLLETNQPLHAFDYDLFTAREINVRRARPGERFTTLDGVERELDEEMLLICDGDRGVALAGIMGGLNTEINEKTTTVMLEAAYFAPGNIRKTSRKLALRSDSSIRFEKGADPNGIIYAINRAAMLIQELAGGEVVKGVVDVYPHPVASKKIELRPERVNYLLGTELTPDVVKSYMERLGWTWEEKGDCLLVEIPTYRPDITREVDLIEEVARLYGYENIPSALPYGDTTVGGLTPYQEIRENIRTIMAESLYEVVNYSFINPVLFDKLMLPPDSNWRNVVKIANPLSEEQSVMRTLLLPGLLENLSRNFARQNSNLAFFEMGAVFYPRGEELPEEKLKVGAAVAGMSDLNWLKHQVVLDFFFLKGIVEDLLRRLGIRDYQFKKACYPFLHPGRTAEVWAEGEVIGFIGEVHPEVGANFDLRDRACVFEFDVDTLFKLSQKKRMMENIARYPSVERDIAVLLKDEITAGEAVDVIRKSDDRILREVIVFDLYKGEQITPGYKSMAFRLKFQSNERTLTENEVNDVVKKILDNLERELEAKLR</sequence>
<dbReference type="InterPro" id="IPR005147">
    <property type="entry name" value="tRNA_synthase_B5-dom"/>
</dbReference>
<dbReference type="OrthoDB" id="9805455at2"/>
<keyword evidence="11" id="KW-0694">RNA-binding</keyword>
<protein>
    <recommendedName>
        <fullName evidence="15">Phenylalanine--tRNA ligase beta subunit</fullName>
        <ecNumber evidence="15">6.1.1.20</ecNumber>
    </recommendedName>
    <alternativeName>
        <fullName evidence="15">Phenylalanyl-tRNA synthetase beta subunit</fullName>
        <shortName evidence="15">PheRS</shortName>
    </alternativeName>
</protein>
<dbReference type="GO" id="GO:0005524">
    <property type="term" value="F:ATP binding"/>
    <property type="evidence" value="ECO:0007669"/>
    <property type="project" value="UniProtKB-UniRule"/>
</dbReference>
<dbReference type="Proteomes" id="UP000242329">
    <property type="component" value="Unassembled WGS sequence"/>
</dbReference>
<evidence type="ECO:0000256" key="5">
    <source>
        <dbReference type="ARBA" id="ARBA00022555"/>
    </source>
</evidence>
<dbReference type="FunFam" id="3.30.56.10:FF:000002">
    <property type="entry name" value="Phenylalanine--tRNA ligase beta subunit"/>
    <property type="match status" value="1"/>
</dbReference>
<name>A0A1M5K5L7_9FIRM</name>
<dbReference type="SUPFAM" id="SSF55681">
    <property type="entry name" value="Class II aaRS and biotin synthetases"/>
    <property type="match status" value="1"/>
</dbReference>
<dbReference type="SUPFAM" id="SSF54991">
    <property type="entry name" value="Anticodon-binding domain of PheRS"/>
    <property type="match status" value="1"/>
</dbReference>
<feature type="binding site" evidence="15">
    <location>
        <position position="350"/>
    </location>
    <ligand>
        <name>Mg(2+)</name>
        <dbReference type="ChEBI" id="CHEBI:18420"/>
        <note>shared with alpha subunit</note>
    </ligand>
</feature>
<evidence type="ECO:0000256" key="8">
    <source>
        <dbReference type="ARBA" id="ARBA00022741"/>
    </source>
</evidence>
<reference evidence="19" key="1">
    <citation type="submission" date="2016-11" db="EMBL/GenBank/DDBJ databases">
        <authorList>
            <person name="Varghese N."/>
            <person name="Submissions S."/>
        </authorList>
    </citation>
    <scope>NUCLEOTIDE SEQUENCE [LARGE SCALE GENOMIC DNA]</scope>
    <source>
        <strain evidence="19">DSM 11003</strain>
    </source>
</reference>
<evidence type="ECO:0000259" key="16">
    <source>
        <dbReference type="PROSITE" id="PS51447"/>
    </source>
</evidence>
<dbReference type="Pfam" id="PF17759">
    <property type="entry name" value="tRNA_synthFbeta"/>
    <property type="match status" value="1"/>
</dbReference>